<dbReference type="AlphaFoldDB" id="A0A7J0GSC7"/>
<comment type="similarity">
    <text evidence="2">Belongs to the glutaredoxin family. CC-type subfamily.</text>
</comment>
<dbReference type="InterPro" id="IPR011905">
    <property type="entry name" value="GlrX-like_pln_2"/>
</dbReference>
<proteinExistence type="inferred from homology"/>
<dbReference type="SUPFAM" id="SSF52833">
    <property type="entry name" value="Thioredoxin-like"/>
    <property type="match status" value="1"/>
</dbReference>
<evidence type="ECO:0000256" key="4">
    <source>
        <dbReference type="ARBA" id="ARBA00023284"/>
    </source>
</evidence>
<sequence length="53" mass="5895">MDTVMSLGAEKLVVIFSKSNCCICHSIKTLMSSFGANPTVYELNELPNSWRNN</sequence>
<dbReference type="PANTHER" id="PTHR10168">
    <property type="entry name" value="GLUTAREDOXIN"/>
    <property type="match status" value="1"/>
</dbReference>
<gene>
    <name evidence="6" type="ORF">Acr_23g0020910</name>
</gene>
<dbReference type="GO" id="GO:0005737">
    <property type="term" value="C:cytoplasm"/>
    <property type="evidence" value="ECO:0007669"/>
    <property type="project" value="UniProtKB-SubCell"/>
</dbReference>
<evidence type="ECO:0000313" key="7">
    <source>
        <dbReference type="Proteomes" id="UP000585474"/>
    </source>
</evidence>
<dbReference type="Proteomes" id="UP000585474">
    <property type="component" value="Unassembled WGS sequence"/>
</dbReference>
<dbReference type="Gene3D" id="3.40.30.10">
    <property type="entry name" value="Glutaredoxin"/>
    <property type="match status" value="1"/>
</dbReference>
<comment type="caution">
    <text evidence="6">The sequence shown here is derived from an EMBL/GenBank/DDBJ whole genome shotgun (WGS) entry which is preliminary data.</text>
</comment>
<dbReference type="OrthoDB" id="418495at2759"/>
<dbReference type="Pfam" id="PF00462">
    <property type="entry name" value="Glutaredoxin"/>
    <property type="match status" value="1"/>
</dbReference>
<name>A0A7J0GSC7_9ERIC</name>
<dbReference type="InterPro" id="IPR036249">
    <property type="entry name" value="Thioredoxin-like_sf"/>
</dbReference>
<evidence type="ECO:0000313" key="6">
    <source>
        <dbReference type="EMBL" id="GFZ13706.1"/>
    </source>
</evidence>
<keyword evidence="3" id="KW-0963">Cytoplasm</keyword>
<evidence type="ECO:0000259" key="5">
    <source>
        <dbReference type="Pfam" id="PF00462"/>
    </source>
</evidence>
<keyword evidence="4" id="KW-0676">Redox-active center</keyword>
<dbReference type="InterPro" id="IPR002109">
    <property type="entry name" value="Glutaredoxin"/>
</dbReference>
<keyword evidence="7" id="KW-1185">Reference proteome</keyword>
<accession>A0A7J0GSC7</accession>
<feature type="domain" description="Glutaredoxin" evidence="5">
    <location>
        <begin position="13"/>
        <end position="47"/>
    </location>
</feature>
<comment type="subcellular location">
    <subcellularLocation>
        <location evidence="1">Cytoplasm</location>
    </subcellularLocation>
</comment>
<organism evidence="6 7">
    <name type="scientific">Actinidia rufa</name>
    <dbReference type="NCBI Taxonomy" id="165716"/>
    <lineage>
        <taxon>Eukaryota</taxon>
        <taxon>Viridiplantae</taxon>
        <taxon>Streptophyta</taxon>
        <taxon>Embryophyta</taxon>
        <taxon>Tracheophyta</taxon>
        <taxon>Spermatophyta</taxon>
        <taxon>Magnoliopsida</taxon>
        <taxon>eudicotyledons</taxon>
        <taxon>Gunneridae</taxon>
        <taxon>Pentapetalae</taxon>
        <taxon>asterids</taxon>
        <taxon>Ericales</taxon>
        <taxon>Actinidiaceae</taxon>
        <taxon>Actinidia</taxon>
    </lineage>
</organism>
<evidence type="ECO:0000256" key="1">
    <source>
        <dbReference type="ARBA" id="ARBA00004496"/>
    </source>
</evidence>
<dbReference type="EMBL" id="BJWL01000023">
    <property type="protein sequence ID" value="GFZ13706.1"/>
    <property type="molecule type" value="Genomic_DNA"/>
</dbReference>
<dbReference type="PROSITE" id="PS51354">
    <property type="entry name" value="GLUTAREDOXIN_2"/>
    <property type="match status" value="1"/>
</dbReference>
<reference evidence="6 7" key="1">
    <citation type="submission" date="2019-07" db="EMBL/GenBank/DDBJ databases">
        <title>De Novo Assembly of kiwifruit Actinidia rufa.</title>
        <authorList>
            <person name="Sugita-Konishi S."/>
            <person name="Sato K."/>
            <person name="Mori E."/>
            <person name="Abe Y."/>
            <person name="Kisaki G."/>
            <person name="Hamano K."/>
            <person name="Suezawa K."/>
            <person name="Otani M."/>
            <person name="Fukuda T."/>
            <person name="Manabe T."/>
            <person name="Gomi K."/>
            <person name="Tabuchi M."/>
            <person name="Akimitsu K."/>
            <person name="Kataoka I."/>
        </authorList>
    </citation>
    <scope>NUCLEOTIDE SEQUENCE [LARGE SCALE GENOMIC DNA]</scope>
    <source>
        <strain evidence="7">cv. Fuchu</strain>
    </source>
</reference>
<evidence type="ECO:0000256" key="2">
    <source>
        <dbReference type="ARBA" id="ARBA00007568"/>
    </source>
</evidence>
<protein>
    <submittedName>
        <fullName evidence="6">Thioredoxin superfamily protein</fullName>
    </submittedName>
</protein>
<evidence type="ECO:0000256" key="3">
    <source>
        <dbReference type="ARBA" id="ARBA00022490"/>
    </source>
</evidence>